<sequence length="315" mass="36278">MKSLQYKFLCIPLVFLFVQINAQNYPCNYWPAPCPNATSISQADDWSARKGNGAIEQGLAFQRKMRNEISDVLQKTAKQNGWQVYQLTDEYFDGPPFQFINFANWEATPYEKRPPNEDHLAFIIVVNRDSLMLWRQWREEWMHRMEKSVNEQDMVALQKEDLKNTTAFTEGTIVLVHFGINPYHVTTGMEDGGQRSLIPQSALQVPGAFYAGMLINKEPPDRHAYEFTYKGYFFNSPASVATILFGNYQPKDSYNNWRPMFEKPFTSSAATLNGVKSIKCDVLQNLCAHIEGRPDKVKDVINKINWDDINSMMGK</sequence>
<dbReference type="AlphaFoldDB" id="A0A2M9CUR7"/>
<comment type="caution">
    <text evidence="2">The sequence shown here is derived from an EMBL/GenBank/DDBJ whole genome shotgun (WGS) entry which is preliminary data.</text>
</comment>
<evidence type="ECO:0000256" key="1">
    <source>
        <dbReference type="SAM" id="SignalP"/>
    </source>
</evidence>
<protein>
    <submittedName>
        <fullName evidence="2">Uncharacterized protein</fullName>
    </submittedName>
</protein>
<dbReference type="OrthoDB" id="9822723at2"/>
<evidence type="ECO:0000313" key="2">
    <source>
        <dbReference type="EMBL" id="PJJ75558.1"/>
    </source>
</evidence>
<keyword evidence="1" id="KW-0732">Signal</keyword>
<name>A0A2M9CUR7_9BACT</name>
<dbReference type="Proteomes" id="UP000230000">
    <property type="component" value="Unassembled WGS sequence"/>
</dbReference>
<dbReference type="RefSeq" id="WP_157853793.1">
    <property type="nucleotide sequence ID" value="NZ_PGFG01000001.1"/>
</dbReference>
<accession>A0A2M9CUR7</accession>
<dbReference type="EMBL" id="PGFG01000001">
    <property type="protein sequence ID" value="PJJ75558.1"/>
    <property type="molecule type" value="Genomic_DNA"/>
</dbReference>
<feature type="chain" id="PRO_5014948510" evidence="1">
    <location>
        <begin position="23"/>
        <end position="315"/>
    </location>
</feature>
<feature type="signal peptide" evidence="1">
    <location>
        <begin position="1"/>
        <end position="22"/>
    </location>
</feature>
<proteinExistence type="predicted"/>
<keyword evidence="3" id="KW-1185">Reference proteome</keyword>
<gene>
    <name evidence="2" type="ORF">BXY57_1137</name>
</gene>
<organism evidence="2 3">
    <name type="scientific">Thermoflavifilum aggregans</name>
    <dbReference type="NCBI Taxonomy" id="454188"/>
    <lineage>
        <taxon>Bacteria</taxon>
        <taxon>Pseudomonadati</taxon>
        <taxon>Bacteroidota</taxon>
        <taxon>Chitinophagia</taxon>
        <taxon>Chitinophagales</taxon>
        <taxon>Chitinophagaceae</taxon>
        <taxon>Thermoflavifilum</taxon>
    </lineage>
</organism>
<reference evidence="2 3" key="1">
    <citation type="submission" date="2017-11" db="EMBL/GenBank/DDBJ databases">
        <title>Genomic Encyclopedia of Archaeal and Bacterial Type Strains, Phase II (KMG-II): From Individual Species to Whole Genera.</title>
        <authorList>
            <person name="Goeker M."/>
        </authorList>
    </citation>
    <scope>NUCLEOTIDE SEQUENCE [LARGE SCALE GENOMIC DNA]</scope>
    <source>
        <strain evidence="2 3">DSM 27268</strain>
    </source>
</reference>
<evidence type="ECO:0000313" key="3">
    <source>
        <dbReference type="Proteomes" id="UP000230000"/>
    </source>
</evidence>